<dbReference type="SMART" id="SM00421">
    <property type="entry name" value="HTH_LUXR"/>
    <property type="match status" value="1"/>
</dbReference>
<feature type="transmembrane region" description="Helical" evidence="5">
    <location>
        <begin position="263"/>
        <end position="286"/>
    </location>
</feature>
<dbReference type="EMBL" id="PPTY01000006">
    <property type="protein sequence ID" value="RDB87040.1"/>
    <property type="molecule type" value="Genomic_DNA"/>
</dbReference>
<dbReference type="EMBL" id="PPTU01000013">
    <property type="protein sequence ID" value="RDB69540.1"/>
    <property type="molecule type" value="Genomic_DNA"/>
</dbReference>
<feature type="transmembrane region" description="Helical" evidence="5">
    <location>
        <begin position="298"/>
        <end position="317"/>
    </location>
</feature>
<dbReference type="Proteomes" id="UP000253857">
    <property type="component" value="Unassembled WGS sequence"/>
</dbReference>
<feature type="transmembrane region" description="Helical" evidence="5">
    <location>
        <begin position="329"/>
        <end position="349"/>
    </location>
</feature>
<dbReference type="Pfam" id="PF00196">
    <property type="entry name" value="GerE"/>
    <property type="match status" value="1"/>
</dbReference>
<evidence type="ECO:0000313" key="7">
    <source>
        <dbReference type="EMBL" id="RDB69540.1"/>
    </source>
</evidence>
<feature type="transmembrane region" description="Helical" evidence="5">
    <location>
        <begin position="361"/>
        <end position="381"/>
    </location>
</feature>
<accession>A0A369NBT3</accession>
<evidence type="ECO:0000256" key="1">
    <source>
        <dbReference type="ARBA" id="ARBA00023015"/>
    </source>
</evidence>
<keyword evidence="5" id="KW-0472">Membrane</keyword>
<feature type="transmembrane region" description="Helical" evidence="5">
    <location>
        <begin position="106"/>
        <end position="126"/>
    </location>
</feature>
<evidence type="ECO:0000256" key="5">
    <source>
        <dbReference type="SAM" id="Phobius"/>
    </source>
</evidence>
<feature type="domain" description="HTH luxR-type" evidence="6">
    <location>
        <begin position="453"/>
        <end position="518"/>
    </location>
</feature>
<dbReference type="PANTHER" id="PTHR44688:SF16">
    <property type="entry name" value="DNA-BINDING TRANSCRIPTIONAL ACTIVATOR DEVR_DOSR"/>
    <property type="match status" value="1"/>
</dbReference>
<feature type="transmembrane region" description="Helical" evidence="5">
    <location>
        <begin position="235"/>
        <end position="257"/>
    </location>
</feature>
<reference evidence="10 11" key="1">
    <citation type="journal article" date="2018" name="Elife">
        <title>Discovery and characterization of a prevalent human gut bacterial enzyme sufficient for the inactivation of a family of plant toxins.</title>
        <authorList>
            <person name="Koppel N."/>
            <person name="Bisanz J.E."/>
            <person name="Pandelia M.E."/>
            <person name="Turnbaugh P.J."/>
            <person name="Balskus E.P."/>
        </authorList>
    </citation>
    <scope>NUCLEOTIDE SEQUENCE [LARGE SCALE GENOMIC DNA]</scope>
    <source>
        <strain evidence="9 11">16A</strain>
        <strain evidence="8 10">FAA1-1-60AUCSF</strain>
        <strain evidence="7 12">W1 BHI 6</strain>
    </source>
</reference>
<dbReference type="InterPro" id="IPR036388">
    <property type="entry name" value="WH-like_DNA-bd_sf"/>
</dbReference>
<gene>
    <name evidence="9" type="ORF">C1853_12655</name>
    <name evidence="8" type="ORF">C1871_05735</name>
    <name evidence="7" type="ORF">C1875_09365</name>
</gene>
<feature type="region of interest" description="Disordered" evidence="4">
    <location>
        <begin position="427"/>
        <end position="446"/>
    </location>
</feature>
<protein>
    <submittedName>
        <fullName evidence="8">Helix-turn-helix transcriptional regulator</fullName>
    </submittedName>
</protein>
<dbReference type="EMBL" id="PPUQ01000021">
    <property type="protein sequence ID" value="RDC35588.1"/>
    <property type="molecule type" value="Genomic_DNA"/>
</dbReference>
<evidence type="ECO:0000313" key="10">
    <source>
        <dbReference type="Proteomes" id="UP000253857"/>
    </source>
</evidence>
<organism evidence="8 10">
    <name type="scientific">Eggerthella lenta</name>
    <name type="common">Eubacterium lentum</name>
    <dbReference type="NCBI Taxonomy" id="84112"/>
    <lineage>
        <taxon>Bacteria</taxon>
        <taxon>Bacillati</taxon>
        <taxon>Actinomycetota</taxon>
        <taxon>Coriobacteriia</taxon>
        <taxon>Eggerthellales</taxon>
        <taxon>Eggerthellaceae</taxon>
        <taxon>Eggerthella</taxon>
    </lineage>
</organism>
<evidence type="ECO:0000313" key="12">
    <source>
        <dbReference type="Proteomes" id="UP000253970"/>
    </source>
</evidence>
<evidence type="ECO:0000259" key="6">
    <source>
        <dbReference type="PROSITE" id="PS50043"/>
    </source>
</evidence>
<feature type="transmembrane region" description="Helical" evidence="5">
    <location>
        <begin position="393"/>
        <end position="414"/>
    </location>
</feature>
<dbReference type="CDD" id="cd06170">
    <property type="entry name" value="LuxR_C_like"/>
    <property type="match status" value="1"/>
</dbReference>
<dbReference type="Proteomes" id="UP000253970">
    <property type="component" value="Unassembled WGS sequence"/>
</dbReference>
<proteinExistence type="predicted"/>
<dbReference type="SUPFAM" id="SSF46894">
    <property type="entry name" value="C-terminal effector domain of the bipartite response regulators"/>
    <property type="match status" value="1"/>
</dbReference>
<feature type="transmembrane region" description="Helical" evidence="5">
    <location>
        <begin position="49"/>
        <end position="71"/>
    </location>
</feature>
<dbReference type="PROSITE" id="PS50043">
    <property type="entry name" value="HTH_LUXR_2"/>
    <property type="match status" value="1"/>
</dbReference>
<keyword evidence="2" id="KW-0238">DNA-binding</keyword>
<dbReference type="Proteomes" id="UP000253915">
    <property type="component" value="Unassembled WGS sequence"/>
</dbReference>
<comment type="caution">
    <text evidence="8">The sequence shown here is derived from an EMBL/GenBank/DDBJ whole genome shotgun (WGS) entry which is preliminary data.</text>
</comment>
<feature type="transmembrane region" description="Helical" evidence="5">
    <location>
        <begin position="164"/>
        <end position="183"/>
    </location>
</feature>
<keyword evidence="5" id="KW-0812">Transmembrane</keyword>
<sequence length="519" mass="55429">MMCSKTDSGTLRRVERRSMRHVEARDTASGEEEAGLRLGSDDLATCGSLALLLIAAYLLNAYIFPSVAFLFPAGREISTYCGVGFSVVVAVASYRQPAVFRENPWSLTCLGLFAVGLAMLGAGLMADSPLLVALGSPFGGIGSVWFSVLVGLALVKLGTKRSMVVIPTAFVAKYAVQFGLVLMGDALDLLAALVLYFACTTASYLLIRPRVHRMITAIRESASPTVLDATNPSSFLPFSSLVYVSVFLFNAACGYAFGSQGQMMPQAATLLSFVPVVVVFFIVVAARARLVADALYRVSALLVFAGFLLVPLSFNGLDRPAGFHMSSMLLYAGSDCFSVLTYYLIAAVGSRNPAGALSTSAFAIAAGWLGIGCGALLVQSIEALGALDGSTLLWSSAIVTFLFMTYNFVAMRGFSFEDAIKGVRPAHPTPARAAADEAGEDPDTSQLEESCENVIRRFGLTPREGDVLRLLARGRTSPVIQEKLFLSHNTVKTHVRHIYAKMDIHSQQELIDIVEGADA</sequence>
<evidence type="ECO:0000256" key="4">
    <source>
        <dbReference type="SAM" id="MobiDB-lite"/>
    </source>
</evidence>
<feature type="transmembrane region" description="Helical" evidence="5">
    <location>
        <begin position="138"/>
        <end position="157"/>
    </location>
</feature>
<dbReference type="PRINTS" id="PR00038">
    <property type="entry name" value="HTHLUXR"/>
</dbReference>
<keyword evidence="3" id="KW-0804">Transcription</keyword>
<feature type="compositionally biased region" description="Basic and acidic residues" evidence="4">
    <location>
        <begin position="10"/>
        <end position="28"/>
    </location>
</feature>
<name>A0A369NBT3_EGGLN</name>
<evidence type="ECO:0000256" key="2">
    <source>
        <dbReference type="ARBA" id="ARBA00023125"/>
    </source>
</evidence>
<dbReference type="GO" id="GO:0006355">
    <property type="term" value="P:regulation of DNA-templated transcription"/>
    <property type="evidence" value="ECO:0007669"/>
    <property type="project" value="InterPro"/>
</dbReference>
<feature type="transmembrane region" description="Helical" evidence="5">
    <location>
        <begin position="189"/>
        <end position="207"/>
    </location>
</feature>
<dbReference type="GO" id="GO:0003677">
    <property type="term" value="F:DNA binding"/>
    <property type="evidence" value="ECO:0007669"/>
    <property type="project" value="UniProtKB-KW"/>
</dbReference>
<dbReference type="InterPro" id="IPR016032">
    <property type="entry name" value="Sig_transdc_resp-reg_C-effctor"/>
</dbReference>
<dbReference type="InterPro" id="IPR000792">
    <property type="entry name" value="Tscrpt_reg_LuxR_C"/>
</dbReference>
<evidence type="ECO:0000313" key="11">
    <source>
        <dbReference type="Proteomes" id="UP000253915"/>
    </source>
</evidence>
<dbReference type="Gene3D" id="1.10.10.10">
    <property type="entry name" value="Winged helix-like DNA-binding domain superfamily/Winged helix DNA-binding domain"/>
    <property type="match status" value="1"/>
</dbReference>
<feature type="region of interest" description="Disordered" evidence="4">
    <location>
        <begin position="1"/>
        <end position="28"/>
    </location>
</feature>
<evidence type="ECO:0000313" key="8">
    <source>
        <dbReference type="EMBL" id="RDB87040.1"/>
    </source>
</evidence>
<keyword evidence="5" id="KW-1133">Transmembrane helix</keyword>
<dbReference type="AlphaFoldDB" id="A0A369NBT3"/>
<dbReference type="PANTHER" id="PTHR44688">
    <property type="entry name" value="DNA-BINDING TRANSCRIPTIONAL ACTIVATOR DEVR_DOSR"/>
    <property type="match status" value="1"/>
</dbReference>
<evidence type="ECO:0000313" key="9">
    <source>
        <dbReference type="EMBL" id="RDC35588.1"/>
    </source>
</evidence>
<evidence type="ECO:0000256" key="3">
    <source>
        <dbReference type="ARBA" id="ARBA00023163"/>
    </source>
</evidence>
<keyword evidence="1" id="KW-0805">Transcription regulation</keyword>